<dbReference type="SUPFAM" id="SSF53448">
    <property type="entry name" value="Nucleotide-diphospho-sugar transferases"/>
    <property type="match status" value="1"/>
</dbReference>
<proteinExistence type="predicted"/>
<organism evidence="2 3">
    <name type="scientific">Vasconcelosia minhoensis LEGE 07310</name>
    <dbReference type="NCBI Taxonomy" id="915328"/>
    <lineage>
        <taxon>Bacteria</taxon>
        <taxon>Bacillati</taxon>
        <taxon>Cyanobacteriota</taxon>
        <taxon>Cyanophyceae</taxon>
        <taxon>Nodosilineales</taxon>
        <taxon>Cymatolegaceae</taxon>
        <taxon>Vasconcelosia</taxon>
        <taxon>Vasconcelosia minhoensis</taxon>
    </lineage>
</organism>
<dbReference type="InterPro" id="IPR029044">
    <property type="entry name" value="Nucleotide-diphossugar_trans"/>
</dbReference>
<dbReference type="InterPro" id="IPR050834">
    <property type="entry name" value="Glycosyltransf_2"/>
</dbReference>
<dbReference type="EMBL" id="JADEXG010000014">
    <property type="protein sequence ID" value="MBE9077284.1"/>
    <property type="molecule type" value="Genomic_DNA"/>
</dbReference>
<dbReference type="PANTHER" id="PTHR43685:SF2">
    <property type="entry name" value="GLYCOSYLTRANSFERASE 2-LIKE DOMAIN-CONTAINING PROTEIN"/>
    <property type="match status" value="1"/>
</dbReference>
<dbReference type="PANTHER" id="PTHR43685">
    <property type="entry name" value="GLYCOSYLTRANSFERASE"/>
    <property type="match status" value="1"/>
</dbReference>
<evidence type="ECO:0000259" key="1">
    <source>
        <dbReference type="Pfam" id="PF00535"/>
    </source>
</evidence>
<dbReference type="CDD" id="cd00761">
    <property type="entry name" value="Glyco_tranf_GTA_type"/>
    <property type="match status" value="1"/>
</dbReference>
<dbReference type="Gene3D" id="3.90.550.10">
    <property type="entry name" value="Spore Coat Polysaccharide Biosynthesis Protein SpsA, Chain A"/>
    <property type="match status" value="1"/>
</dbReference>
<reference evidence="2" key="1">
    <citation type="submission" date="2020-10" db="EMBL/GenBank/DDBJ databases">
        <authorList>
            <person name="Castelo-Branco R."/>
            <person name="Eusebio N."/>
            <person name="Adriana R."/>
            <person name="Vieira A."/>
            <person name="Brugerolle De Fraissinette N."/>
            <person name="Rezende De Castro R."/>
            <person name="Schneider M.P."/>
            <person name="Vasconcelos V."/>
            <person name="Leao P.N."/>
        </authorList>
    </citation>
    <scope>NUCLEOTIDE SEQUENCE</scope>
    <source>
        <strain evidence="2">LEGE 07310</strain>
    </source>
</reference>
<sequence>MTSSHIWAWRVNINQTTPAAATQLSTVRHLFSQVFPEQVKLDFTVAICTYNGEHRLPAVLECLRWQLNTSQIAWEVIVVDNNSTDQTAEVVRAYQAIWPDGFPLRYLTESRQGAGYARHTAVRAARSPLIGFLDDDNLPAMTWVTGAYRFGQAYPQVGVYGSRIQGEFETTPPPNFERIAALLALTERGAEPKIYQPEKKVLPPGAGMVVRRQAWLDHVPPQPVLTGRDGKSMLTGEDLESILHIQRAGWEVWYNPHMRVFHRIPSQRLNRAYLKSLCRGIGYSRCRTRMLSVSPWQRPLMLLAYAANDVRKILRHLLKYRSAVVQDDVAACEMTLYVSSLISPLFMAHRAIAQFTKSTSAIS</sequence>
<keyword evidence="3" id="KW-1185">Reference proteome</keyword>
<dbReference type="AlphaFoldDB" id="A0A8J7DQW9"/>
<accession>A0A8J7DQW9</accession>
<gene>
    <name evidence="2" type="ORF">IQ241_08240</name>
</gene>
<dbReference type="InterPro" id="IPR001173">
    <property type="entry name" value="Glyco_trans_2-like"/>
</dbReference>
<dbReference type="NCBIfam" id="NF038302">
    <property type="entry name" value="EPS_HpsE"/>
    <property type="match status" value="1"/>
</dbReference>
<evidence type="ECO:0000313" key="3">
    <source>
        <dbReference type="Proteomes" id="UP000636505"/>
    </source>
</evidence>
<dbReference type="Pfam" id="PF00535">
    <property type="entry name" value="Glycos_transf_2"/>
    <property type="match status" value="1"/>
</dbReference>
<protein>
    <submittedName>
        <fullName evidence="2">Glycosyltransferase family 2 protein</fullName>
    </submittedName>
</protein>
<feature type="domain" description="Glycosyltransferase 2-like" evidence="1">
    <location>
        <begin position="44"/>
        <end position="185"/>
    </location>
</feature>
<evidence type="ECO:0000313" key="2">
    <source>
        <dbReference type="EMBL" id="MBE9077284.1"/>
    </source>
</evidence>
<dbReference type="Proteomes" id="UP000636505">
    <property type="component" value="Unassembled WGS sequence"/>
</dbReference>
<dbReference type="RefSeq" id="WP_193905943.1">
    <property type="nucleotide sequence ID" value="NZ_JADEXG010000014.1"/>
</dbReference>
<name>A0A8J7DQW9_9CYAN</name>
<comment type="caution">
    <text evidence="2">The sequence shown here is derived from an EMBL/GenBank/DDBJ whole genome shotgun (WGS) entry which is preliminary data.</text>
</comment>